<keyword evidence="1" id="KW-0863">Zinc-finger</keyword>
<feature type="region of interest" description="Disordered" evidence="2">
    <location>
        <begin position="1"/>
        <end position="94"/>
    </location>
</feature>
<evidence type="ECO:0000313" key="5">
    <source>
        <dbReference type="Proteomes" id="UP000077521"/>
    </source>
</evidence>
<evidence type="ECO:0000256" key="1">
    <source>
        <dbReference type="PROSITE-ProRule" id="PRU00042"/>
    </source>
</evidence>
<feature type="non-terminal residue" evidence="4">
    <location>
        <position position="851"/>
    </location>
</feature>
<gene>
    <name evidence="4" type="ORF">A4X13_0g8701</name>
</gene>
<reference evidence="4" key="2">
    <citation type="journal article" date="2019" name="IMA Fungus">
        <title>Genome sequencing and comparison of five Tilletia species to identify candidate genes for the detection of regulated species infecting wheat.</title>
        <authorList>
            <person name="Nguyen H.D.T."/>
            <person name="Sultana T."/>
            <person name="Kesanakurti P."/>
            <person name="Hambleton S."/>
        </authorList>
    </citation>
    <scope>NUCLEOTIDE SEQUENCE</scope>
    <source>
        <strain evidence="4">DAOMC 236416</strain>
    </source>
</reference>
<evidence type="ECO:0000256" key="2">
    <source>
        <dbReference type="SAM" id="MobiDB-lite"/>
    </source>
</evidence>
<evidence type="ECO:0000259" key="3">
    <source>
        <dbReference type="PROSITE" id="PS50157"/>
    </source>
</evidence>
<feature type="compositionally biased region" description="Pro residues" evidence="2">
    <location>
        <begin position="1"/>
        <end position="11"/>
    </location>
</feature>
<comment type="caution">
    <text evidence="4">The sequence shown here is derived from an EMBL/GenBank/DDBJ whole genome shotgun (WGS) entry which is preliminary data.</text>
</comment>
<dbReference type="InterPro" id="IPR013087">
    <property type="entry name" value="Znf_C2H2_type"/>
</dbReference>
<keyword evidence="5" id="KW-1185">Reference proteome</keyword>
<dbReference type="PROSITE" id="PS50157">
    <property type="entry name" value="ZINC_FINGER_C2H2_2"/>
    <property type="match status" value="1"/>
</dbReference>
<feature type="region of interest" description="Disordered" evidence="2">
    <location>
        <begin position="156"/>
        <end position="209"/>
    </location>
</feature>
<evidence type="ECO:0000313" key="4">
    <source>
        <dbReference type="EMBL" id="KAE8237623.1"/>
    </source>
</evidence>
<keyword evidence="1" id="KW-0862">Zinc</keyword>
<protein>
    <recommendedName>
        <fullName evidence="3">C2H2-type domain-containing protein</fullName>
    </recommendedName>
</protein>
<keyword evidence="1" id="KW-0479">Metal-binding</keyword>
<feature type="domain" description="C2H2-type" evidence="3">
    <location>
        <begin position="287"/>
        <end position="315"/>
    </location>
</feature>
<reference evidence="4" key="1">
    <citation type="submission" date="2016-04" db="EMBL/GenBank/DDBJ databases">
        <authorList>
            <person name="Nguyen H.D."/>
            <person name="Samba Siva P."/>
            <person name="Cullis J."/>
            <person name="Levesque C.A."/>
            <person name="Hambleton S."/>
        </authorList>
    </citation>
    <scope>NUCLEOTIDE SEQUENCE</scope>
    <source>
        <strain evidence="4">DAOMC 236416</strain>
    </source>
</reference>
<sequence length="851" mass="91793">MNPEPDSPPPPRIEEQNTSSSTDPPNPDETGGALRQHVPNEAAAAPNTPTQSGTVPAGSSVARPSPPVTIMEGLPSPFRGAIPDSEGQGEVAVSDDGDTAVEDMADADWLLPVEASTSARRQAQNDEDVNLLDYLTDAEFYTWTLDGKFAAGGPLDQANETVTSPTTSPSNENSDGVAQSNSPAALTGSTRSNNGEAGPSSGSSELANSSPTFTINRVMIDQANNAADALASMIAPPEEGCLSPQSDANALRTHVNLALEGVEKAFSAVKAGPSYTGSPSSTVQDETACGDCLQRFDSKAQLNTHRRKEHSASVLVAVKLWGRKDLVDVMRVSRDEPGGPRMGFPCPRCDLLVTLPSNFRRHCAVCEKEPGVGASSERSLPTRVTLGLLKTLLVRDPTSSYKAPNQTQQTGWAKRLGAITVMAGQDLKKCSQLMDRVSADGRLYSGRLPLTIAQRVKEACHQAMAGADDVLAKRPVFELQLMAVFDAQLAPRARPMMVAPKTAVDYAKTFEKMMMYIMSLVYLSYGEDLDLEDDPKPAEEGLRNAMTSLTEGGTTLKVLINDAASQHKPEAYWRLAAYLYTTTLPDKAESSLLLNFVSTLALKQPVTGAFKRASEFTPDLSRLIYVLKKCWGAAHHARITDLIQDMEDYGEDLDRRKGKDHFRQEALRDAHNIDFGSDSLYSCSWKWLDSIRAYGQACATNEDGMARCVWAPDGKSIRIGTHTVDLDKMKAVIKIAVANMDAALKSLVGHCTVPLNPNYFPLEHLVDDPTWSDPGASFVTHPTNSALLHAEIFGDDVLSRHCSFVNVVAGQDITKENVTMNEDAIGDLQEAERKFLTAAAVAIHLTSGMPC</sequence>
<name>A0A8T8SDD1_9BASI</name>
<dbReference type="EMBL" id="LWDF02001698">
    <property type="protein sequence ID" value="KAE8237623.1"/>
    <property type="molecule type" value="Genomic_DNA"/>
</dbReference>
<proteinExistence type="predicted"/>
<dbReference type="AlphaFoldDB" id="A0A8T8SDD1"/>
<accession>A0A8T8SDD1</accession>
<feature type="compositionally biased region" description="Low complexity" evidence="2">
    <location>
        <begin position="159"/>
        <end position="174"/>
    </location>
</feature>
<organism evidence="4 5">
    <name type="scientific">Tilletia indica</name>
    <dbReference type="NCBI Taxonomy" id="43049"/>
    <lineage>
        <taxon>Eukaryota</taxon>
        <taxon>Fungi</taxon>
        <taxon>Dikarya</taxon>
        <taxon>Basidiomycota</taxon>
        <taxon>Ustilaginomycotina</taxon>
        <taxon>Exobasidiomycetes</taxon>
        <taxon>Tilletiales</taxon>
        <taxon>Tilletiaceae</taxon>
        <taxon>Tilletia</taxon>
    </lineage>
</organism>
<feature type="compositionally biased region" description="Polar residues" evidence="2">
    <location>
        <begin position="176"/>
        <end position="209"/>
    </location>
</feature>
<dbReference type="Proteomes" id="UP000077521">
    <property type="component" value="Unassembled WGS sequence"/>
</dbReference>
<dbReference type="PROSITE" id="PS00028">
    <property type="entry name" value="ZINC_FINGER_C2H2_1"/>
    <property type="match status" value="1"/>
</dbReference>
<dbReference type="GO" id="GO:0008270">
    <property type="term" value="F:zinc ion binding"/>
    <property type="evidence" value="ECO:0007669"/>
    <property type="project" value="UniProtKB-KW"/>
</dbReference>